<dbReference type="PANTHER" id="PTHR42877:SF4">
    <property type="entry name" value="FAD_NAD(P)-BINDING DOMAIN-CONTAINING PROTEIN-RELATED"/>
    <property type="match status" value="1"/>
</dbReference>
<protein>
    <submittedName>
        <fullName evidence="3">FAD/NAD(P)-binding domain-containing protein</fullName>
    </submittedName>
</protein>
<proteinExistence type="inferred from homology"/>
<gene>
    <name evidence="3" type="ORF">FA10DRAFT_263212</name>
</gene>
<dbReference type="Gene3D" id="3.40.50.1820">
    <property type="entry name" value="alpha/beta hydrolase"/>
    <property type="match status" value="1"/>
</dbReference>
<dbReference type="SUPFAM" id="SSF53474">
    <property type="entry name" value="alpha/beta-Hydrolases"/>
    <property type="match status" value="1"/>
</dbReference>
<evidence type="ECO:0000256" key="1">
    <source>
        <dbReference type="ARBA" id="ARBA00010139"/>
    </source>
</evidence>
<dbReference type="InterPro" id="IPR029058">
    <property type="entry name" value="AB_hydrolase_fold"/>
</dbReference>
<dbReference type="RefSeq" id="XP_025373908.1">
    <property type="nucleotide sequence ID" value="XM_025520185.1"/>
</dbReference>
<dbReference type="EMBL" id="KZ819643">
    <property type="protein sequence ID" value="PWN86710.1"/>
    <property type="molecule type" value="Genomic_DNA"/>
</dbReference>
<dbReference type="AlphaFoldDB" id="A0A316YA15"/>
<keyword evidence="4" id="KW-1185">Reference proteome</keyword>
<organism evidence="3 4">
    <name type="scientific">Acaromyces ingoldii</name>
    <dbReference type="NCBI Taxonomy" id="215250"/>
    <lineage>
        <taxon>Eukaryota</taxon>
        <taxon>Fungi</taxon>
        <taxon>Dikarya</taxon>
        <taxon>Basidiomycota</taxon>
        <taxon>Ustilaginomycotina</taxon>
        <taxon>Exobasidiomycetes</taxon>
        <taxon>Exobasidiales</taxon>
        <taxon>Cryptobasidiaceae</taxon>
        <taxon>Acaromyces</taxon>
    </lineage>
</organism>
<dbReference type="STRING" id="215250.A0A316YA15"/>
<comment type="similarity">
    <text evidence="1">Belongs to the FAD-binding monooxygenase family.</text>
</comment>
<evidence type="ECO:0000313" key="3">
    <source>
        <dbReference type="EMBL" id="PWN86710.1"/>
    </source>
</evidence>
<dbReference type="InterPro" id="IPR036188">
    <property type="entry name" value="FAD/NAD-bd_sf"/>
</dbReference>
<evidence type="ECO:0000313" key="4">
    <source>
        <dbReference type="Proteomes" id="UP000245768"/>
    </source>
</evidence>
<accession>A0A316YA15</accession>
<name>A0A316YA15_9BASI</name>
<dbReference type="InParanoid" id="A0A316YA15"/>
<feature type="domain" description="Alpha/beta hydrolase fold-3" evidence="2">
    <location>
        <begin position="381"/>
        <end position="431"/>
    </location>
</feature>
<dbReference type="Proteomes" id="UP000245768">
    <property type="component" value="Unassembled WGS sequence"/>
</dbReference>
<dbReference type="InterPro" id="IPR051209">
    <property type="entry name" value="FAD-bind_Monooxygenase_sf"/>
</dbReference>
<dbReference type="GO" id="GO:0016787">
    <property type="term" value="F:hydrolase activity"/>
    <property type="evidence" value="ECO:0007669"/>
    <property type="project" value="InterPro"/>
</dbReference>
<reference evidence="3" key="1">
    <citation type="journal article" date="2018" name="Mol. Biol. Evol.">
        <title>Broad Genomic Sampling Reveals a Smut Pathogenic Ancestry of the Fungal Clade Ustilaginomycotina.</title>
        <authorList>
            <person name="Kijpornyongpan T."/>
            <person name="Mondo S.J."/>
            <person name="Barry K."/>
            <person name="Sandor L."/>
            <person name="Lee J."/>
            <person name="Lipzen A."/>
            <person name="Pangilinan J."/>
            <person name="LaButti K."/>
            <person name="Hainaut M."/>
            <person name="Henrissat B."/>
            <person name="Grigoriev I.V."/>
            <person name="Spatafora J.W."/>
            <person name="Aime M.C."/>
        </authorList>
    </citation>
    <scope>NUCLEOTIDE SEQUENCE [LARGE SCALE GENOMIC DNA]</scope>
    <source>
        <strain evidence="3">MCA 4198</strain>
    </source>
</reference>
<evidence type="ECO:0000259" key="2">
    <source>
        <dbReference type="Pfam" id="PF07859"/>
    </source>
</evidence>
<dbReference type="InterPro" id="IPR013094">
    <property type="entry name" value="AB_hydrolase_3"/>
</dbReference>
<dbReference type="GeneID" id="37042101"/>
<dbReference type="Pfam" id="PF07859">
    <property type="entry name" value="Abhydrolase_3"/>
    <property type="match status" value="1"/>
</dbReference>
<sequence length="455" mass="49853">MTLESSKIRVACIGAGFAGLALAKSILDGAPGAELTIYEANEGVGGVWLKLAWIGRETSRSYLSFLSDTVSWGWKRFPFSPRAEWISPVFKHKVESAVWDEQEGMWSMKGSNHSNIPGEAWQAKAHVLVNAGGILSKANKPAIAGAETFLGTLVHTSQWKPDISTEDRRVAVVGHIDLYVRSQAWIETGDFATLVTDDVEVVNPAYSEEQRNSFKMSKGHVEQHRKWLEEAFHGSARDLYIRGSPTALFVRDALTKLTQAKLTAKPALESSIVPAFSFGCRRPTPGPGFFETITASNVEVIQAGVARITPAGIIAHGDVSERERPADVIVLATGYKVDHVPSFDVTGRSNASLSLDYRLAPDSTFPSQVFEDLSAPIVWSNFEIAALPKLYVIHGGEEALLNEGVRFVARAKAQEVDVTHVIYPGYPHDFFSSLHYGAMSKVAFCATKAWFDRQT</sequence>
<dbReference type="OrthoDB" id="74360at2759"/>
<dbReference type="SUPFAM" id="SSF51905">
    <property type="entry name" value="FAD/NAD(P)-binding domain"/>
    <property type="match status" value="2"/>
</dbReference>
<dbReference type="PANTHER" id="PTHR42877">
    <property type="entry name" value="L-ORNITHINE N(5)-MONOOXYGENASE-RELATED"/>
    <property type="match status" value="1"/>
</dbReference>
<dbReference type="Gene3D" id="3.50.50.60">
    <property type="entry name" value="FAD/NAD(P)-binding domain"/>
    <property type="match status" value="1"/>
</dbReference>